<name>A0A8X7VNP0_BRACI</name>
<dbReference type="Proteomes" id="UP000886595">
    <property type="component" value="Unassembled WGS sequence"/>
</dbReference>
<dbReference type="OrthoDB" id="1112440at2759"/>
<organism evidence="3 4">
    <name type="scientific">Brassica carinata</name>
    <name type="common">Ethiopian mustard</name>
    <name type="synonym">Abyssinian cabbage</name>
    <dbReference type="NCBI Taxonomy" id="52824"/>
    <lineage>
        <taxon>Eukaryota</taxon>
        <taxon>Viridiplantae</taxon>
        <taxon>Streptophyta</taxon>
        <taxon>Embryophyta</taxon>
        <taxon>Tracheophyta</taxon>
        <taxon>Spermatophyta</taxon>
        <taxon>Magnoliopsida</taxon>
        <taxon>eudicotyledons</taxon>
        <taxon>Gunneridae</taxon>
        <taxon>Pentapetalae</taxon>
        <taxon>rosids</taxon>
        <taxon>malvids</taxon>
        <taxon>Brassicales</taxon>
        <taxon>Brassicaceae</taxon>
        <taxon>Brassiceae</taxon>
        <taxon>Brassica</taxon>
    </lineage>
</organism>
<comment type="caution">
    <text evidence="3">The sequence shown here is derived from an EMBL/GenBank/DDBJ whole genome shotgun (WGS) entry which is preliminary data.</text>
</comment>
<feature type="region of interest" description="Disordered" evidence="2">
    <location>
        <begin position="297"/>
        <end position="325"/>
    </location>
</feature>
<gene>
    <name evidence="3" type="ORF">Bca52824_018320</name>
</gene>
<accession>A0A8X7VNP0</accession>
<evidence type="ECO:0000313" key="4">
    <source>
        <dbReference type="Proteomes" id="UP000886595"/>
    </source>
</evidence>
<dbReference type="EMBL" id="JAAMPC010000004">
    <property type="protein sequence ID" value="KAG2315198.1"/>
    <property type="molecule type" value="Genomic_DNA"/>
</dbReference>
<dbReference type="AlphaFoldDB" id="A0A8X7VNP0"/>
<dbReference type="PANTHER" id="PTHR48435:SF1">
    <property type="entry name" value="POLYPROTEIN"/>
    <property type="match status" value="1"/>
</dbReference>
<feature type="compositionally biased region" description="Polar residues" evidence="2">
    <location>
        <begin position="299"/>
        <end position="325"/>
    </location>
</feature>
<protein>
    <submittedName>
        <fullName evidence="3">Uncharacterized protein</fullName>
    </submittedName>
</protein>
<keyword evidence="4" id="KW-1185">Reference proteome</keyword>
<dbReference type="PANTHER" id="PTHR48435">
    <property type="entry name" value="POLYPROTEIN"/>
    <property type="match status" value="1"/>
</dbReference>
<dbReference type="InterPro" id="IPR053098">
    <property type="entry name" value="Petuviruses_polyprotein"/>
</dbReference>
<evidence type="ECO:0000313" key="3">
    <source>
        <dbReference type="EMBL" id="KAG2315198.1"/>
    </source>
</evidence>
<sequence length="454" mass="51593">MMIDPNDFPPQEDFIKDNIAHCPKILSQAINPSGPDEMSQAEKVLNWKTENSLAQNRLLSTINNKVDQLANGYNKRFQSLQGAITEIHGRLNNLHQEMMSMAKHMMVDTNQFRSKEAETASLKNQLKDLQSSLESMVRNQRQSNTYFNPLESASIPTYQGSYSPGFLSGYQSPKSRSPLPGFLSTDEIFTSRYGSTSAAYPKTKPVRSKSRRQKDSEFKDSPFKKQAPTPALTSSSSHESVDEKKKGHDIGIIEFSMTSLLITLGDSSAMMTNQLQSAQKDPQSSKDDESLPKQFAIGETSNTPKQEPSINEINSSGNEMNFEPTQQEMPNRHFSSKVMVFTFDDIPFNKWNDRLDEFHAWMSSEAITSPLHLVIQQFTARLSGALKEWWNSLGEYRQHQVYQTTIPLLLGEIHREFIGTPTHQKEQIQEEFFSAKCCSLQKKDLAKHFERLNE</sequence>
<evidence type="ECO:0000256" key="2">
    <source>
        <dbReference type="SAM" id="MobiDB-lite"/>
    </source>
</evidence>
<feature type="compositionally biased region" description="Basic and acidic residues" evidence="2">
    <location>
        <begin position="213"/>
        <end position="223"/>
    </location>
</feature>
<evidence type="ECO:0000256" key="1">
    <source>
        <dbReference type="SAM" id="Coils"/>
    </source>
</evidence>
<proteinExistence type="predicted"/>
<feature type="region of interest" description="Disordered" evidence="2">
    <location>
        <begin position="196"/>
        <end position="245"/>
    </location>
</feature>
<keyword evidence="1" id="KW-0175">Coiled coil</keyword>
<feature type="coiled-coil region" evidence="1">
    <location>
        <begin position="112"/>
        <end position="139"/>
    </location>
</feature>
<reference evidence="3 4" key="1">
    <citation type="submission" date="2020-02" db="EMBL/GenBank/DDBJ databases">
        <authorList>
            <person name="Ma Q."/>
            <person name="Huang Y."/>
            <person name="Song X."/>
            <person name="Pei D."/>
        </authorList>
    </citation>
    <scope>NUCLEOTIDE SEQUENCE [LARGE SCALE GENOMIC DNA]</scope>
    <source>
        <strain evidence="3">Sxm20200214</strain>
        <tissue evidence="3">Leaf</tissue>
    </source>
</reference>